<dbReference type="AlphaFoldDB" id="A0AAE2JT14"/>
<proteinExistence type="predicted"/>
<evidence type="ECO:0000256" key="1">
    <source>
        <dbReference type="SAM" id="MobiDB-lite"/>
    </source>
</evidence>
<feature type="region of interest" description="Disordered" evidence="1">
    <location>
        <begin position="24"/>
        <end position="46"/>
    </location>
</feature>
<evidence type="ECO:0000256" key="2">
    <source>
        <dbReference type="SAM" id="SignalP"/>
    </source>
</evidence>
<dbReference type="Proteomes" id="UP000033624">
    <property type="component" value="Unassembled WGS sequence"/>
</dbReference>
<sequence>MKKLLKVLTVIGFSALAAAPVVACEKTSDDKTSNQNNSSNQNNNSR</sequence>
<reference evidence="3 4" key="1">
    <citation type="submission" date="2015-02" db="EMBL/GenBank/DDBJ databases">
        <title>Mycoplasma mycoides subsp. mycoides strain:B237 Genome sequencing.</title>
        <authorList>
            <person name="Fischer A."/>
            <person name="Santana-Cruz I."/>
            <person name="Schieck E."/>
            <person name="Gourle H."/>
            <person name="Lambert M."/>
            <person name="Nadendla S."/>
            <person name="Miller R.A."/>
            <person name="Weber J."/>
            <person name="Bongcam-Rudloff E."/>
            <person name="Vashee S."/>
            <person name="Frey J."/>
            <person name="Jores J."/>
        </authorList>
    </citation>
    <scope>NUCLEOTIDE SEQUENCE [LARGE SCALE GENOMIC DNA]</scope>
    <source>
        <strain evidence="3 4">B237</strain>
    </source>
</reference>
<accession>A0AAE2JT14</accession>
<name>A0AAE2JT14_MYCMY</name>
<feature type="compositionally biased region" description="Low complexity" evidence="1">
    <location>
        <begin position="33"/>
        <end position="46"/>
    </location>
</feature>
<feature type="chain" id="PRO_5042226591" evidence="2">
    <location>
        <begin position="24"/>
        <end position="46"/>
    </location>
</feature>
<dbReference type="EMBL" id="LAEW01000001">
    <property type="protein sequence ID" value="KJQ45722.1"/>
    <property type="molecule type" value="Genomic_DNA"/>
</dbReference>
<organism evidence="3 4">
    <name type="scientific">Mycoplasma mycoides subsp. mycoides</name>
    <dbReference type="NCBI Taxonomy" id="2103"/>
    <lineage>
        <taxon>Bacteria</taxon>
        <taxon>Bacillati</taxon>
        <taxon>Mycoplasmatota</taxon>
        <taxon>Mollicutes</taxon>
        <taxon>Mycoplasmataceae</taxon>
        <taxon>Mycoplasma</taxon>
    </lineage>
</organism>
<evidence type="ECO:0000313" key="3">
    <source>
        <dbReference type="EMBL" id="KJQ45722.1"/>
    </source>
</evidence>
<gene>
    <name evidence="3" type="ORF">TS59_0442</name>
</gene>
<feature type="signal peptide" evidence="2">
    <location>
        <begin position="1"/>
        <end position="23"/>
    </location>
</feature>
<evidence type="ECO:0000313" key="4">
    <source>
        <dbReference type="Proteomes" id="UP000033624"/>
    </source>
</evidence>
<dbReference type="RefSeq" id="WP_176687146.1">
    <property type="nucleotide sequence ID" value="NZ_CP010267.1"/>
</dbReference>
<protein>
    <submittedName>
        <fullName evidence="3">Spiralin family protein</fullName>
    </submittedName>
</protein>
<comment type="caution">
    <text evidence="3">The sequence shown here is derived from an EMBL/GenBank/DDBJ whole genome shotgun (WGS) entry which is preliminary data.</text>
</comment>
<keyword evidence="2" id="KW-0732">Signal</keyword>